<feature type="transmembrane region" description="Helical" evidence="1">
    <location>
        <begin position="225"/>
        <end position="245"/>
    </location>
</feature>
<dbReference type="PANTHER" id="PTHR38454">
    <property type="entry name" value="INTEGRAL MEMBRANE PROTEIN-RELATED"/>
    <property type="match status" value="1"/>
</dbReference>
<dbReference type="AlphaFoldDB" id="A0A9D1H8V8"/>
<feature type="transmembrane region" description="Helical" evidence="1">
    <location>
        <begin position="349"/>
        <end position="366"/>
    </location>
</feature>
<keyword evidence="1" id="KW-1133">Transmembrane helix</keyword>
<dbReference type="InterPro" id="IPR018580">
    <property type="entry name" value="Uncharacterised_YfhO"/>
</dbReference>
<feature type="transmembrane region" description="Helical" evidence="1">
    <location>
        <begin position="504"/>
        <end position="522"/>
    </location>
</feature>
<keyword evidence="1" id="KW-0812">Transmembrane</keyword>
<name>A0A9D1H8V8_9FLAO</name>
<sequence>MENLLPRQKPLKKYLPILGCIVLFALLSLAYFNPVLSGKVLVQGDIQQFAGSAQEILQYRAEHHGQDPYWTNSMFSGMPDYQITTDFHYNLIKYLDSALRFLPRPADYMFLYLLSFFVLMLVLRAGWKKALLGALMFGLTSYLFIILEAGHNSKAHAIAYLPLVVAGILLTYRGKYLWGGVLTAFAMGLEVYANHPQMTYYMGLALALYALIYLVVCLRKRQLLHFWKASGVIVVAVLLGIGLNAGRLWSTWSYQKHTIRGGSELTQASGEQQKGLDKDYLLMWSYGVGETFNLMIPNLYGGSSHTDLGRDSRFHQEIVRLTGDPSQADRMAAQAPAYWGDQPFTSGPAYVGAVVVFLFLLGCIIVRGPMKWWLIAATLISFLMAWGSNAMWFSDWMIDHFPLYNKFRTPSSALIVSSITMPILAVLAVREWLSASPSELPPLRRKRAWYATLGTTVGLCVLLILLSNAFFSFTSPSDSQTFGQYPNLLAALRDDRHSLLTGDAFRSAVLIALAGGALWLAYQKKIDANKTVAILSLLVLIDLWFVDKRYLNNDNFSNRFAMEDPFAGSAAHLASQQLAGDTSYFRVINLTVSPMQDASTSYYFHSVGGYHAAKLQRYQELWDRQIARGNFTILNMLNTKYFIGLSEDKRSVAIQENSLALGPAWVVDSLIWVPNADAEIAALDSLDLPRVAVADEKFAAAAAFTPFVRDSTHRYEVRLVSYQPNHLVYRTDLATPAPVIFSEIYYPDGWNAYIDGQPAKYFRANYVLRAMIAPQGEHTVEFRFEPREVIKGDRISLVCSLLLLGGTAGACWYTRRRNRSQTEKR</sequence>
<feature type="transmembrane region" description="Helical" evidence="1">
    <location>
        <begin position="529"/>
        <end position="546"/>
    </location>
</feature>
<accession>A0A9D1H8V8</accession>
<feature type="transmembrane region" description="Helical" evidence="1">
    <location>
        <begin position="14"/>
        <end position="32"/>
    </location>
</feature>
<dbReference type="PANTHER" id="PTHR38454:SF1">
    <property type="entry name" value="INTEGRAL MEMBRANE PROTEIN"/>
    <property type="match status" value="1"/>
</dbReference>
<protein>
    <recommendedName>
        <fullName evidence="4">Membrane protein YfhO</fullName>
    </recommendedName>
</protein>
<feature type="transmembrane region" description="Helical" evidence="1">
    <location>
        <begin position="795"/>
        <end position="815"/>
    </location>
</feature>
<comment type="caution">
    <text evidence="2">The sequence shown here is derived from an EMBL/GenBank/DDBJ whole genome shotgun (WGS) entry which is preliminary data.</text>
</comment>
<gene>
    <name evidence="2" type="ORF">IAC44_01770</name>
</gene>
<evidence type="ECO:0000313" key="2">
    <source>
        <dbReference type="EMBL" id="HIT97546.1"/>
    </source>
</evidence>
<feature type="transmembrane region" description="Helical" evidence="1">
    <location>
        <begin position="153"/>
        <end position="171"/>
    </location>
</feature>
<feature type="transmembrane region" description="Helical" evidence="1">
    <location>
        <begin position="373"/>
        <end position="392"/>
    </location>
</feature>
<evidence type="ECO:0008006" key="4">
    <source>
        <dbReference type="Google" id="ProtNLM"/>
    </source>
</evidence>
<proteinExistence type="predicted"/>
<organism evidence="2 3">
    <name type="scientific">Candidatus Merdimorpha stercoravium</name>
    <dbReference type="NCBI Taxonomy" id="2840863"/>
    <lineage>
        <taxon>Bacteria</taxon>
        <taxon>Pseudomonadati</taxon>
        <taxon>Bacteroidota</taxon>
        <taxon>Flavobacteriia</taxon>
        <taxon>Flavobacteriales</taxon>
        <taxon>Candidatus Merdimorpha</taxon>
    </lineage>
</organism>
<feature type="transmembrane region" description="Helical" evidence="1">
    <location>
        <begin position="130"/>
        <end position="147"/>
    </location>
</feature>
<feature type="transmembrane region" description="Helical" evidence="1">
    <location>
        <begin position="106"/>
        <end position="123"/>
    </location>
</feature>
<dbReference type="Proteomes" id="UP000824161">
    <property type="component" value="Unassembled WGS sequence"/>
</dbReference>
<reference evidence="2" key="2">
    <citation type="journal article" date="2021" name="PeerJ">
        <title>Extensive microbial diversity within the chicken gut microbiome revealed by metagenomics and culture.</title>
        <authorList>
            <person name="Gilroy R."/>
            <person name="Ravi A."/>
            <person name="Getino M."/>
            <person name="Pursley I."/>
            <person name="Horton D.L."/>
            <person name="Alikhan N.F."/>
            <person name="Baker D."/>
            <person name="Gharbi K."/>
            <person name="Hall N."/>
            <person name="Watson M."/>
            <person name="Adriaenssens E.M."/>
            <person name="Foster-Nyarko E."/>
            <person name="Jarju S."/>
            <person name="Secka A."/>
            <person name="Antonio M."/>
            <person name="Oren A."/>
            <person name="Chaudhuri R.R."/>
            <person name="La Ragione R."/>
            <person name="Hildebrand F."/>
            <person name="Pallen M.J."/>
        </authorList>
    </citation>
    <scope>NUCLEOTIDE SEQUENCE</scope>
    <source>
        <strain evidence="2">1383</strain>
    </source>
</reference>
<feature type="transmembrane region" description="Helical" evidence="1">
    <location>
        <begin position="449"/>
        <end position="471"/>
    </location>
</feature>
<feature type="transmembrane region" description="Helical" evidence="1">
    <location>
        <begin position="199"/>
        <end position="218"/>
    </location>
</feature>
<feature type="transmembrane region" description="Helical" evidence="1">
    <location>
        <begin position="412"/>
        <end position="429"/>
    </location>
</feature>
<dbReference type="EMBL" id="DVLY01000043">
    <property type="protein sequence ID" value="HIT97546.1"/>
    <property type="molecule type" value="Genomic_DNA"/>
</dbReference>
<reference evidence="2" key="1">
    <citation type="submission" date="2020-10" db="EMBL/GenBank/DDBJ databases">
        <authorList>
            <person name="Gilroy R."/>
        </authorList>
    </citation>
    <scope>NUCLEOTIDE SEQUENCE</scope>
    <source>
        <strain evidence="2">1383</strain>
    </source>
</reference>
<keyword evidence="1" id="KW-0472">Membrane</keyword>
<evidence type="ECO:0000256" key="1">
    <source>
        <dbReference type="SAM" id="Phobius"/>
    </source>
</evidence>
<evidence type="ECO:0000313" key="3">
    <source>
        <dbReference type="Proteomes" id="UP000824161"/>
    </source>
</evidence>